<dbReference type="EMBL" id="JACHJP010000006">
    <property type="protein sequence ID" value="MBB4918225.1"/>
    <property type="molecule type" value="Genomic_DNA"/>
</dbReference>
<dbReference type="Proteomes" id="UP000552644">
    <property type="component" value="Unassembled WGS sequence"/>
</dbReference>
<organism evidence="4 5">
    <name type="scientific">Streptosporangium saharense</name>
    <dbReference type="NCBI Taxonomy" id="1706840"/>
    <lineage>
        <taxon>Bacteria</taxon>
        <taxon>Bacillati</taxon>
        <taxon>Actinomycetota</taxon>
        <taxon>Actinomycetes</taxon>
        <taxon>Streptosporangiales</taxon>
        <taxon>Streptosporangiaceae</taxon>
        <taxon>Streptosporangium</taxon>
    </lineage>
</organism>
<evidence type="ECO:0000259" key="3">
    <source>
        <dbReference type="Pfam" id="PF16861"/>
    </source>
</evidence>
<gene>
    <name evidence="4" type="ORF">FHS44_005352</name>
</gene>
<feature type="domain" description="Carbamoyltransferase C-terminal" evidence="3">
    <location>
        <begin position="370"/>
        <end position="538"/>
    </location>
</feature>
<dbReference type="Gene3D" id="3.30.420.40">
    <property type="match status" value="2"/>
</dbReference>
<dbReference type="AlphaFoldDB" id="A0A7W7VQD5"/>
<keyword evidence="4" id="KW-0808">Transferase</keyword>
<reference evidence="4 5" key="1">
    <citation type="submission" date="2020-08" db="EMBL/GenBank/DDBJ databases">
        <title>Genomic Encyclopedia of Type Strains, Phase III (KMG-III): the genomes of soil and plant-associated and newly described type strains.</title>
        <authorList>
            <person name="Whitman W."/>
        </authorList>
    </citation>
    <scope>NUCLEOTIDE SEQUENCE [LARGE SCALE GENOMIC DNA]</scope>
    <source>
        <strain evidence="4 5">CECT 8840</strain>
    </source>
</reference>
<feature type="domain" description="Carbamoyltransferase" evidence="2">
    <location>
        <begin position="90"/>
        <end position="308"/>
    </location>
</feature>
<dbReference type="InterPro" id="IPR031730">
    <property type="entry name" value="Carbam_trans_C"/>
</dbReference>
<dbReference type="Pfam" id="PF16861">
    <property type="entry name" value="Carbam_trans_C"/>
    <property type="match status" value="1"/>
</dbReference>
<dbReference type="PANTHER" id="PTHR34847:SF1">
    <property type="entry name" value="NODULATION PROTEIN U"/>
    <property type="match status" value="1"/>
</dbReference>
<dbReference type="InterPro" id="IPR038152">
    <property type="entry name" value="Carbam_trans_C_sf"/>
</dbReference>
<proteinExistence type="inferred from homology"/>
<comment type="similarity">
    <text evidence="1">Belongs to the NodU/CmcH family.</text>
</comment>
<dbReference type="SUPFAM" id="SSF53067">
    <property type="entry name" value="Actin-like ATPase domain"/>
    <property type="match status" value="1"/>
</dbReference>
<dbReference type="InterPro" id="IPR003696">
    <property type="entry name" value="Carbtransf_dom"/>
</dbReference>
<dbReference type="PANTHER" id="PTHR34847">
    <property type="entry name" value="NODULATION PROTEIN U"/>
    <property type="match status" value="1"/>
</dbReference>
<dbReference type="EC" id="2.1.3.-" evidence="4"/>
<evidence type="ECO:0000313" key="4">
    <source>
        <dbReference type="EMBL" id="MBB4918225.1"/>
    </source>
</evidence>
<dbReference type="Gene3D" id="3.90.870.20">
    <property type="entry name" value="Carbamoyltransferase, C-terminal domain"/>
    <property type="match status" value="1"/>
</dbReference>
<dbReference type="InterPro" id="IPR051338">
    <property type="entry name" value="NodU/CmcH_Carbamoyltrnsfr"/>
</dbReference>
<dbReference type="Pfam" id="PF02543">
    <property type="entry name" value="Carbam_trans_N"/>
    <property type="match status" value="1"/>
</dbReference>
<dbReference type="RefSeq" id="WP_184719281.1">
    <property type="nucleotide sequence ID" value="NZ_JACHJP010000006.1"/>
</dbReference>
<accession>A0A7W7VQD5</accession>
<evidence type="ECO:0000256" key="1">
    <source>
        <dbReference type="ARBA" id="ARBA00006129"/>
    </source>
</evidence>
<comment type="caution">
    <text evidence="4">The sequence shown here is derived from an EMBL/GenBank/DDBJ whole genome shotgun (WGS) entry which is preliminary data.</text>
</comment>
<name>A0A7W7VQD5_9ACTN</name>
<dbReference type="InterPro" id="IPR043129">
    <property type="entry name" value="ATPase_NBD"/>
</dbReference>
<sequence length="539" mass="57738">MSRKTPCAVGVNLGHDGGAALVTPEVMIAIGEERLNRTRYSPGWQAALLYCLRTAGLRLDDIDLVVISNVGRNPAVPSAAGLSHLGVEEERILVLDHHLSHAYTAYCLGPYDVATVLVADGAGNRADTETFYLAGPGGIERLGSNDHNRGRYGGIGATYEAFTEHLGWHPQEAGKTMALAAYGDPTAYLAPLFDLHDTRVYGRLESTHARGVAALAATTGFDFGPPDSRGDHPRGIDAAAYLQDQVEQVLCALIQAVVSAIGVSEVCMAGGVALNCVANDRIRRLPEVSGLFVPPPASDRGQALGNALYGLHQLTGELPRRPLTVDSFGRSYSDEEIELALNRDPRSGLVERRFVPFTWRRESDIAARAAQMLADGRLVGWFQGGSELGPRALGNRSILADPRGTAGRDALNDRIKHREPFRPFAPAVLAADASRWFDLDGPSPFMLLAPVVRYGARSRIPGVVHVDGTARVQTVNPAASPRFAALIENFGALTGVPVVLNTSFNDREPIVETPADALATFQASDLDALCLGEYLVEKL</sequence>
<evidence type="ECO:0000259" key="2">
    <source>
        <dbReference type="Pfam" id="PF02543"/>
    </source>
</evidence>
<dbReference type="GO" id="GO:0016740">
    <property type="term" value="F:transferase activity"/>
    <property type="evidence" value="ECO:0007669"/>
    <property type="project" value="UniProtKB-KW"/>
</dbReference>
<protein>
    <submittedName>
        <fullName evidence="4">Carbamoyltransferase</fullName>
        <ecNumber evidence="4">2.1.3.-</ecNumber>
    </submittedName>
</protein>
<evidence type="ECO:0000313" key="5">
    <source>
        <dbReference type="Proteomes" id="UP000552644"/>
    </source>
</evidence>
<keyword evidence="5" id="KW-1185">Reference proteome</keyword>